<evidence type="ECO:0000313" key="1">
    <source>
        <dbReference type="EMBL" id="CAF9917057.1"/>
    </source>
</evidence>
<accession>A0A8H3F6R6</accession>
<protein>
    <submittedName>
        <fullName evidence="1">Uncharacterized protein</fullName>
    </submittedName>
</protein>
<sequence>MARRVTLQDPTTAIKYLREDGGVILTNFSTIDDVEKVNADAAPYIDAILKDRARKSLPRETTRCTRLFGRSTTAREKWLQQPEFLQIINYFLRTVSIPYNDAHNAEIVTDATLSAAATLDIGTGVKAQDLHRDEFIWQHTQTNKNIRDEYEMGQDIAMGVLIPGIDTWRENGATLVSRK</sequence>
<dbReference type="Pfam" id="PF05721">
    <property type="entry name" value="PhyH"/>
    <property type="match status" value="1"/>
</dbReference>
<dbReference type="EMBL" id="CAJPDS010000019">
    <property type="protein sequence ID" value="CAF9917057.1"/>
    <property type="molecule type" value="Genomic_DNA"/>
</dbReference>
<dbReference type="Proteomes" id="UP000664521">
    <property type="component" value="Unassembled WGS sequence"/>
</dbReference>
<dbReference type="AlphaFoldDB" id="A0A8H3F6R6"/>
<gene>
    <name evidence="1" type="ORF">HETSPECPRED_003093</name>
</gene>
<dbReference type="Gene3D" id="2.60.120.620">
    <property type="entry name" value="q2cbj1_9rhob like domain"/>
    <property type="match status" value="1"/>
</dbReference>
<keyword evidence="2" id="KW-1185">Reference proteome</keyword>
<proteinExistence type="predicted"/>
<dbReference type="SUPFAM" id="SSF51197">
    <property type="entry name" value="Clavaminate synthase-like"/>
    <property type="match status" value="1"/>
</dbReference>
<dbReference type="InterPro" id="IPR008775">
    <property type="entry name" value="Phytyl_CoA_dOase-like"/>
</dbReference>
<name>A0A8H3F6R6_9LECA</name>
<comment type="caution">
    <text evidence="1">The sequence shown here is derived from an EMBL/GenBank/DDBJ whole genome shotgun (WGS) entry which is preliminary data.</text>
</comment>
<reference evidence="1" key="1">
    <citation type="submission" date="2021-03" db="EMBL/GenBank/DDBJ databases">
        <authorList>
            <person name="Tagirdzhanova G."/>
        </authorList>
    </citation>
    <scope>NUCLEOTIDE SEQUENCE</scope>
</reference>
<evidence type="ECO:0000313" key="2">
    <source>
        <dbReference type="Proteomes" id="UP000664521"/>
    </source>
</evidence>
<organism evidence="1 2">
    <name type="scientific">Heterodermia speciosa</name>
    <dbReference type="NCBI Taxonomy" id="116794"/>
    <lineage>
        <taxon>Eukaryota</taxon>
        <taxon>Fungi</taxon>
        <taxon>Dikarya</taxon>
        <taxon>Ascomycota</taxon>
        <taxon>Pezizomycotina</taxon>
        <taxon>Lecanoromycetes</taxon>
        <taxon>OSLEUM clade</taxon>
        <taxon>Lecanoromycetidae</taxon>
        <taxon>Caliciales</taxon>
        <taxon>Physciaceae</taxon>
        <taxon>Heterodermia</taxon>
    </lineage>
</organism>
<dbReference type="OrthoDB" id="445007at2759"/>